<protein>
    <submittedName>
        <fullName evidence="5">Uncharacterized protein</fullName>
    </submittedName>
</protein>
<dbReference type="Gene3D" id="1.25.40.20">
    <property type="entry name" value="Ankyrin repeat-containing domain"/>
    <property type="match status" value="1"/>
</dbReference>
<feature type="region of interest" description="Disordered" evidence="4">
    <location>
        <begin position="182"/>
        <end position="218"/>
    </location>
</feature>
<dbReference type="PROSITE" id="PS50088">
    <property type="entry name" value="ANK_REPEAT"/>
    <property type="match status" value="1"/>
</dbReference>
<keyword evidence="6" id="KW-1185">Reference proteome</keyword>
<dbReference type="AlphaFoldDB" id="A4SB16"/>
<dbReference type="InterPro" id="IPR002110">
    <property type="entry name" value="Ankyrin_rpt"/>
</dbReference>
<sequence>MKKRQDAISAAYEAQWNGGKGSHHPDYRPNASGPDVVKASRETEELLMAIQKNDLKLIYNKIEEGADVNFVFGSAYGCDEGYTPLMSACHRGRLEAAKALLRSGADPNFINSNGDATIFWAIDGGPELVKLLYDYGADLNVRTAKDATPLSYARAMGKYGLVDEKGIYPEDVLKFYGANEIGSEPPCHGTRSPRESFDISASNFSRDRGSYQNEPEHP</sequence>
<dbReference type="HOGENOM" id="CLU_1284837_0_0_1"/>
<feature type="region of interest" description="Disordered" evidence="4">
    <location>
        <begin position="14"/>
        <end position="35"/>
    </location>
</feature>
<evidence type="ECO:0000256" key="4">
    <source>
        <dbReference type="SAM" id="MobiDB-lite"/>
    </source>
</evidence>
<evidence type="ECO:0000256" key="3">
    <source>
        <dbReference type="PROSITE-ProRule" id="PRU00023"/>
    </source>
</evidence>
<keyword evidence="2 3" id="KW-0040">ANK repeat</keyword>
<dbReference type="eggNOG" id="ENOG502RRDI">
    <property type="taxonomic scope" value="Eukaryota"/>
</dbReference>
<dbReference type="Proteomes" id="UP000001568">
    <property type="component" value="Chromosome 20"/>
</dbReference>
<dbReference type="GeneID" id="5006596"/>
<evidence type="ECO:0000256" key="2">
    <source>
        <dbReference type="ARBA" id="ARBA00023043"/>
    </source>
</evidence>
<dbReference type="Pfam" id="PF12796">
    <property type="entry name" value="Ank_2"/>
    <property type="match status" value="1"/>
</dbReference>
<dbReference type="InterPro" id="IPR036770">
    <property type="entry name" value="Ankyrin_rpt-contain_sf"/>
</dbReference>
<dbReference type="OrthoDB" id="194358at2759"/>
<dbReference type="KEGG" id="olu:OSTLU_89724"/>
<accession>A4SB16</accession>
<proteinExistence type="predicted"/>
<evidence type="ECO:0000313" key="6">
    <source>
        <dbReference type="Proteomes" id="UP000001568"/>
    </source>
</evidence>
<dbReference type="EMBL" id="CP000600">
    <property type="protein sequence ID" value="ABP01015.1"/>
    <property type="molecule type" value="Genomic_DNA"/>
</dbReference>
<feature type="repeat" description="ANK" evidence="3">
    <location>
        <begin position="80"/>
        <end position="112"/>
    </location>
</feature>
<dbReference type="OMA" id="EAMWANG"/>
<dbReference type="SUPFAM" id="SSF48403">
    <property type="entry name" value="Ankyrin repeat"/>
    <property type="match status" value="1"/>
</dbReference>
<gene>
    <name evidence="5" type="ORF">OSTLU_89724</name>
</gene>
<organism evidence="5 6">
    <name type="scientific">Ostreococcus lucimarinus (strain CCE9901)</name>
    <dbReference type="NCBI Taxonomy" id="436017"/>
    <lineage>
        <taxon>Eukaryota</taxon>
        <taxon>Viridiplantae</taxon>
        <taxon>Chlorophyta</taxon>
        <taxon>Mamiellophyceae</taxon>
        <taxon>Mamiellales</taxon>
        <taxon>Bathycoccaceae</taxon>
        <taxon>Ostreococcus</taxon>
    </lineage>
</organism>
<name>A4SB16_OSTLU</name>
<dbReference type="PANTHER" id="PTHR24198:SF165">
    <property type="entry name" value="ANKYRIN REPEAT-CONTAINING PROTEIN-RELATED"/>
    <property type="match status" value="1"/>
</dbReference>
<dbReference type="PRINTS" id="PR01415">
    <property type="entry name" value="ANKYRIN"/>
</dbReference>
<dbReference type="RefSeq" id="XP_001422698.1">
    <property type="nucleotide sequence ID" value="XM_001422661.1"/>
</dbReference>
<evidence type="ECO:0000256" key="1">
    <source>
        <dbReference type="ARBA" id="ARBA00022737"/>
    </source>
</evidence>
<dbReference type="PROSITE" id="PS50297">
    <property type="entry name" value="ANK_REP_REGION"/>
    <property type="match status" value="1"/>
</dbReference>
<evidence type="ECO:0000313" key="5">
    <source>
        <dbReference type="EMBL" id="ABP01015.1"/>
    </source>
</evidence>
<dbReference type="PANTHER" id="PTHR24198">
    <property type="entry name" value="ANKYRIN REPEAT AND PROTEIN KINASE DOMAIN-CONTAINING PROTEIN"/>
    <property type="match status" value="1"/>
</dbReference>
<reference evidence="5 6" key="1">
    <citation type="journal article" date="2007" name="Proc. Natl. Acad. Sci. U.S.A.">
        <title>The tiny eukaryote Ostreococcus provides genomic insights into the paradox of plankton speciation.</title>
        <authorList>
            <person name="Palenik B."/>
            <person name="Grimwood J."/>
            <person name="Aerts A."/>
            <person name="Rouze P."/>
            <person name="Salamov A."/>
            <person name="Putnam N."/>
            <person name="Dupont C."/>
            <person name="Jorgensen R."/>
            <person name="Derelle E."/>
            <person name="Rombauts S."/>
            <person name="Zhou K."/>
            <person name="Otillar R."/>
            <person name="Merchant S.S."/>
            <person name="Podell S."/>
            <person name="Gaasterland T."/>
            <person name="Napoli C."/>
            <person name="Gendler K."/>
            <person name="Manuell A."/>
            <person name="Tai V."/>
            <person name="Vallon O."/>
            <person name="Piganeau G."/>
            <person name="Jancek S."/>
            <person name="Heijde M."/>
            <person name="Jabbari K."/>
            <person name="Bowler C."/>
            <person name="Lohr M."/>
            <person name="Robbens S."/>
            <person name="Werner G."/>
            <person name="Dubchak I."/>
            <person name="Pazour G.J."/>
            <person name="Ren Q."/>
            <person name="Paulsen I."/>
            <person name="Delwiche C."/>
            <person name="Schmutz J."/>
            <person name="Rokhsar D."/>
            <person name="Van de Peer Y."/>
            <person name="Moreau H."/>
            <person name="Grigoriev I.V."/>
        </authorList>
    </citation>
    <scope>NUCLEOTIDE SEQUENCE [LARGE SCALE GENOMIC DNA]</scope>
    <source>
        <strain evidence="5 6">CCE9901</strain>
    </source>
</reference>
<feature type="compositionally biased region" description="Basic and acidic residues" evidence="4">
    <location>
        <begin position="205"/>
        <end position="218"/>
    </location>
</feature>
<dbReference type="SMART" id="SM00248">
    <property type="entry name" value="ANK"/>
    <property type="match status" value="2"/>
</dbReference>
<dbReference type="Gramene" id="ABP01015">
    <property type="protein sequence ID" value="ABP01015"/>
    <property type="gene ID" value="OSTLU_89724"/>
</dbReference>
<dbReference type="STRING" id="436017.A4SB16"/>
<keyword evidence="1" id="KW-0677">Repeat</keyword>